<protein>
    <submittedName>
        <fullName evidence="2">Uncharacterized protein</fullName>
    </submittedName>
</protein>
<name>A0A7R9LMA2_9ACAR</name>
<dbReference type="GO" id="GO:0005929">
    <property type="term" value="C:cilium"/>
    <property type="evidence" value="ECO:0007669"/>
    <property type="project" value="GOC"/>
</dbReference>
<dbReference type="AlphaFoldDB" id="A0A7R9LMA2"/>
<feature type="non-terminal residue" evidence="2">
    <location>
        <position position="1"/>
    </location>
</feature>
<accession>A0A7R9LMA2</accession>
<dbReference type="OrthoDB" id="6494106at2759"/>
<dbReference type="GO" id="GO:0045503">
    <property type="term" value="F:dynein light chain binding"/>
    <property type="evidence" value="ECO:0007669"/>
    <property type="project" value="InterPro"/>
</dbReference>
<dbReference type="GO" id="GO:0042073">
    <property type="term" value="P:intraciliary transport"/>
    <property type="evidence" value="ECO:0007669"/>
    <property type="project" value="InterPro"/>
</dbReference>
<dbReference type="GO" id="GO:0005868">
    <property type="term" value="C:cytoplasmic dynein complex"/>
    <property type="evidence" value="ECO:0007669"/>
    <property type="project" value="InterPro"/>
</dbReference>
<organism evidence="2">
    <name type="scientific">Medioppia subpectinata</name>
    <dbReference type="NCBI Taxonomy" id="1979941"/>
    <lineage>
        <taxon>Eukaryota</taxon>
        <taxon>Metazoa</taxon>
        <taxon>Ecdysozoa</taxon>
        <taxon>Arthropoda</taxon>
        <taxon>Chelicerata</taxon>
        <taxon>Arachnida</taxon>
        <taxon>Acari</taxon>
        <taxon>Acariformes</taxon>
        <taxon>Sarcoptiformes</taxon>
        <taxon>Oribatida</taxon>
        <taxon>Brachypylina</taxon>
        <taxon>Oppioidea</taxon>
        <taxon>Oppiidae</taxon>
        <taxon>Medioppia</taxon>
    </lineage>
</organism>
<evidence type="ECO:0000313" key="3">
    <source>
        <dbReference type="Proteomes" id="UP000759131"/>
    </source>
</evidence>
<proteinExistence type="predicted"/>
<evidence type="ECO:0000313" key="2">
    <source>
        <dbReference type="EMBL" id="CAD7644314.1"/>
    </source>
</evidence>
<feature type="compositionally biased region" description="Acidic residues" evidence="1">
    <location>
        <begin position="30"/>
        <end position="53"/>
    </location>
</feature>
<reference evidence="2" key="1">
    <citation type="submission" date="2020-11" db="EMBL/GenBank/DDBJ databases">
        <authorList>
            <person name="Tran Van P."/>
        </authorList>
    </citation>
    <scope>NUCLEOTIDE SEQUENCE</scope>
</reference>
<evidence type="ECO:0000256" key="1">
    <source>
        <dbReference type="SAM" id="MobiDB-lite"/>
    </source>
</evidence>
<dbReference type="EMBL" id="CAJPIZ010031123">
    <property type="protein sequence ID" value="CAG2120054.1"/>
    <property type="molecule type" value="Genomic_DNA"/>
</dbReference>
<dbReference type="PANTHER" id="PTHR16022:SF0">
    <property type="entry name" value="CYTOPLASMIC DYNEIN 2 INTERMEDIATE CHAIN 1"/>
    <property type="match status" value="1"/>
</dbReference>
<dbReference type="InterPro" id="IPR042505">
    <property type="entry name" value="DYNC2I1"/>
</dbReference>
<dbReference type="EMBL" id="OC885698">
    <property type="protein sequence ID" value="CAD7644314.1"/>
    <property type="molecule type" value="Genomic_DNA"/>
</dbReference>
<feature type="region of interest" description="Disordered" evidence="1">
    <location>
        <begin position="1"/>
        <end position="89"/>
    </location>
</feature>
<dbReference type="GO" id="GO:0045504">
    <property type="term" value="F:dynein heavy chain binding"/>
    <property type="evidence" value="ECO:0007669"/>
    <property type="project" value="InterPro"/>
</dbReference>
<dbReference type="PANTHER" id="PTHR16022">
    <property type="entry name" value="WD REPEAT DOMAIN 60"/>
    <property type="match status" value="1"/>
</dbReference>
<dbReference type="Proteomes" id="UP000759131">
    <property type="component" value="Unassembled WGS sequence"/>
</dbReference>
<sequence length="227" mass="26085">SILAEPPSMCDTDIDDLIQHSHDNQSNDDFPSEYCDDFEEYESDFEEEDEEDNDHNSKQHTQHISDEEEEKVDSPLQDDSKQVNSGLQSIENMPKFDKTYQSITESVKSAKIRSEVELKRNEVMNRSKELLEIIKLDKIFFTNVDLPPINYDMFIKTFGRKDAKQVSCQTIDREDNETQTDSLEMCTKWTQNPSATRLVAGNESQLNDKLSSNSYPIPKGVNASLQT</sequence>
<keyword evidence="3" id="KW-1185">Reference proteome</keyword>
<gene>
    <name evidence="2" type="ORF">OSB1V03_LOCUS20001</name>
</gene>